<dbReference type="InterPro" id="IPR036390">
    <property type="entry name" value="WH_DNA-bd_sf"/>
</dbReference>
<dbReference type="SMART" id="SM00345">
    <property type="entry name" value="HTH_GNTR"/>
    <property type="match status" value="1"/>
</dbReference>
<dbReference type="Proteomes" id="UP000223759">
    <property type="component" value="Unassembled WGS sequence"/>
</dbReference>
<keyword evidence="6" id="KW-1185">Reference proteome</keyword>
<keyword evidence="2" id="KW-0238">DNA-binding</keyword>
<evidence type="ECO:0000256" key="2">
    <source>
        <dbReference type="ARBA" id="ARBA00023125"/>
    </source>
</evidence>
<dbReference type="GO" id="GO:0045892">
    <property type="term" value="P:negative regulation of DNA-templated transcription"/>
    <property type="evidence" value="ECO:0007669"/>
    <property type="project" value="TreeGrafter"/>
</dbReference>
<name>A0A1R3W751_9GAMM</name>
<evidence type="ECO:0000313" key="5">
    <source>
        <dbReference type="EMBL" id="SIT73537.1"/>
    </source>
</evidence>
<evidence type="ECO:0000256" key="1">
    <source>
        <dbReference type="ARBA" id="ARBA00023015"/>
    </source>
</evidence>
<accession>A0A1R3W751</accession>
<reference evidence="5 6" key="1">
    <citation type="submission" date="2017-01" db="EMBL/GenBank/DDBJ databases">
        <authorList>
            <person name="Mah S.A."/>
            <person name="Swanson W.J."/>
            <person name="Moy G.W."/>
            <person name="Vacquier V.D."/>
        </authorList>
    </citation>
    <scope>NUCLEOTIDE SEQUENCE [LARGE SCALE GENOMIC DNA]</scope>
    <source>
        <strain evidence="5 6">M9</strain>
    </source>
</reference>
<dbReference type="AlphaFoldDB" id="A0A1R3W751"/>
<organism evidence="5 6">
    <name type="scientific">Ectothiorhodosinus mongolicus</name>
    <dbReference type="NCBI Taxonomy" id="233100"/>
    <lineage>
        <taxon>Bacteria</taxon>
        <taxon>Pseudomonadati</taxon>
        <taxon>Pseudomonadota</taxon>
        <taxon>Gammaproteobacteria</taxon>
        <taxon>Chromatiales</taxon>
        <taxon>Ectothiorhodospiraceae</taxon>
        <taxon>Ectothiorhodosinus</taxon>
    </lineage>
</organism>
<sequence>MPRSQKALPPTDQVPLYLHVRHEILRHLAHGRWSVYEALPNELDLAAEFQVSIGTLRKAVDKLVGEHILSRHQGLGTFIKAHSKERFFRHFFHLIDSDGQKSPPHRQLIDFADIADEPRANEALRLPENRPLIRIRNALLIDQQIIEIYDAYIDRQRVTGMSRPLLEKNEGSLYQFYQEQFNMHVVRTTERLMADLASAEDAGLLRLKAGQPVLRIERTALSFDDEPVEFRISRVNTQNYAYLNNARANSSLG</sequence>
<dbReference type="Pfam" id="PF00392">
    <property type="entry name" value="GntR"/>
    <property type="match status" value="1"/>
</dbReference>
<dbReference type="InterPro" id="IPR036388">
    <property type="entry name" value="WH-like_DNA-bd_sf"/>
</dbReference>
<dbReference type="GO" id="GO:0003700">
    <property type="term" value="F:DNA-binding transcription factor activity"/>
    <property type="evidence" value="ECO:0007669"/>
    <property type="project" value="InterPro"/>
</dbReference>
<dbReference type="Gene3D" id="3.40.1410.10">
    <property type="entry name" value="Chorismate lyase-like"/>
    <property type="match status" value="1"/>
</dbReference>
<feature type="domain" description="HTH gntR-type" evidence="4">
    <location>
        <begin position="14"/>
        <end position="82"/>
    </location>
</feature>
<dbReference type="InterPro" id="IPR000524">
    <property type="entry name" value="Tscrpt_reg_HTH_GntR"/>
</dbReference>
<dbReference type="PROSITE" id="PS50949">
    <property type="entry name" value="HTH_GNTR"/>
    <property type="match status" value="1"/>
</dbReference>
<keyword evidence="1" id="KW-0805">Transcription regulation</keyword>
<dbReference type="EMBL" id="FTPK01000004">
    <property type="protein sequence ID" value="SIT73537.1"/>
    <property type="molecule type" value="Genomic_DNA"/>
</dbReference>
<dbReference type="InterPro" id="IPR050679">
    <property type="entry name" value="Bact_HTH_transcr_reg"/>
</dbReference>
<dbReference type="GO" id="GO:0003677">
    <property type="term" value="F:DNA binding"/>
    <property type="evidence" value="ECO:0007669"/>
    <property type="project" value="UniProtKB-KW"/>
</dbReference>
<proteinExistence type="predicted"/>
<dbReference type="SUPFAM" id="SSF46785">
    <property type="entry name" value="Winged helix' DNA-binding domain"/>
    <property type="match status" value="1"/>
</dbReference>
<evidence type="ECO:0000256" key="3">
    <source>
        <dbReference type="ARBA" id="ARBA00023163"/>
    </source>
</evidence>
<dbReference type="SUPFAM" id="SSF64288">
    <property type="entry name" value="Chorismate lyase-like"/>
    <property type="match status" value="1"/>
</dbReference>
<evidence type="ECO:0000313" key="6">
    <source>
        <dbReference type="Proteomes" id="UP000223759"/>
    </source>
</evidence>
<dbReference type="OrthoDB" id="7173258at2"/>
<dbReference type="Gene3D" id="1.10.10.10">
    <property type="entry name" value="Winged helix-like DNA-binding domain superfamily/Winged helix DNA-binding domain"/>
    <property type="match status" value="1"/>
</dbReference>
<dbReference type="InterPro" id="IPR028978">
    <property type="entry name" value="Chorismate_lyase_/UTRA_dom_sf"/>
</dbReference>
<evidence type="ECO:0000259" key="4">
    <source>
        <dbReference type="PROSITE" id="PS50949"/>
    </source>
</evidence>
<dbReference type="PANTHER" id="PTHR44846:SF1">
    <property type="entry name" value="MANNOSYL-D-GLYCERATE TRANSPORT_METABOLISM SYSTEM REPRESSOR MNGR-RELATED"/>
    <property type="match status" value="1"/>
</dbReference>
<dbReference type="InterPro" id="IPR011663">
    <property type="entry name" value="UTRA"/>
</dbReference>
<dbReference type="RefSeq" id="WP_076756273.1">
    <property type="nucleotide sequence ID" value="NZ_CP023018.1"/>
</dbReference>
<dbReference type="Pfam" id="PF07702">
    <property type="entry name" value="UTRA"/>
    <property type="match status" value="1"/>
</dbReference>
<protein>
    <submittedName>
        <fullName evidence="5">Transcriptional regulator, GntR family</fullName>
    </submittedName>
</protein>
<dbReference type="CDD" id="cd07377">
    <property type="entry name" value="WHTH_GntR"/>
    <property type="match status" value="1"/>
</dbReference>
<keyword evidence="3" id="KW-0804">Transcription</keyword>
<gene>
    <name evidence="5" type="ORF">SAMN05216526_1862</name>
</gene>
<dbReference type="SMART" id="SM00866">
    <property type="entry name" value="UTRA"/>
    <property type="match status" value="1"/>
</dbReference>
<dbReference type="STRING" id="233100.SAMN05216526_1862"/>
<dbReference type="PANTHER" id="PTHR44846">
    <property type="entry name" value="MANNOSYL-D-GLYCERATE TRANSPORT/METABOLISM SYSTEM REPRESSOR MNGR-RELATED"/>
    <property type="match status" value="1"/>
</dbReference>